<dbReference type="EMBL" id="HG994365">
    <property type="protein sequence ID" value="CAF2072926.1"/>
    <property type="molecule type" value="Genomic_DNA"/>
</dbReference>
<dbReference type="AlphaFoldDB" id="A0A816RHX7"/>
<dbReference type="Proteomes" id="UP001295469">
    <property type="component" value="Chromosome C01"/>
</dbReference>
<organism evidence="1">
    <name type="scientific">Brassica napus</name>
    <name type="common">Rape</name>
    <dbReference type="NCBI Taxonomy" id="3708"/>
    <lineage>
        <taxon>Eukaryota</taxon>
        <taxon>Viridiplantae</taxon>
        <taxon>Streptophyta</taxon>
        <taxon>Embryophyta</taxon>
        <taxon>Tracheophyta</taxon>
        <taxon>Spermatophyta</taxon>
        <taxon>Magnoliopsida</taxon>
        <taxon>eudicotyledons</taxon>
        <taxon>Gunneridae</taxon>
        <taxon>Pentapetalae</taxon>
        <taxon>rosids</taxon>
        <taxon>malvids</taxon>
        <taxon>Brassicales</taxon>
        <taxon>Brassicaceae</taxon>
        <taxon>Brassiceae</taxon>
        <taxon>Brassica</taxon>
    </lineage>
</organism>
<proteinExistence type="predicted"/>
<name>A0A816RHX7_BRANA</name>
<evidence type="ECO:0000313" key="1">
    <source>
        <dbReference type="EMBL" id="CAF2072926.1"/>
    </source>
</evidence>
<protein>
    <submittedName>
        <fullName evidence="1">(rape) hypothetical protein</fullName>
    </submittedName>
</protein>
<reference evidence="1" key="1">
    <citation type="submission" date="2021-01" db="EMBL/GenBank/DDBJ databases">
        <authorList>
            <consortium name="Genoscope - CEA"/>
            <person name="William W."/>
        </authorList>
    </citation>
    <scope>NUCLEOTIDE SEQUENCE</scope>
</reference>
<sequence length="69" mass="7805">MVINFFSRSQAFRAFVCGFLGIKDMCFPSMVYPPPFSIVSTTIIRRLCHRTVSPPTFSSISATILTWIL</sequence>
<gene>
    <name evidence="1" type="ORF">DARMORV10_C01P26340.1</name>
</gene>
<accession>A0A816RHX7</accession>